<evidence type="ECO:0000256" key="1">
    <source>
        <dbReference type="ARBA" id="ARBA00005251"/>
    </source>
</evidence>
<dbReference type="GO" id="GO:0005763">
    <property type="term" value="C:mitochondrial small ribosomal subunit"/>
    <property type="evidence" value="ECO:0007669"/>
    <property type="project" value="TreeGrafter"/>
</dbReference>
<evidence type="ECO:0008006" key="7">
    <source>
        <dbReference type="Google" id="ProtNLM"/>
    </source>
</evidence>
<dbReference type="PROSITE" id="PS00360">
    <property type="entry name" value="RIBOSOMAL_S9"/>
    <property type="match status" value="1"/>
</dbReference>
<sequence>MFNLLRLHARPATSALQTARRCYATAFVPPASLTEGMTSPLPVKPKVKPDSPTFYTARAGYFDGLTALEDAITDTRRALTALQLLPLPQSVRKALPPLQPVWHTKDTLAGHLSAIVTTSKYRRYIRVLDQLNEYRQIAEIAGVVELAENLADIITSFERENKEAVLAHGKKKPVQFDEYGRSYTLGRRKESTARVWVIPVKTPEAAVSQSALQTESPGELSHFIPQPLTIPTKILPVTTTNIIVNNAPFIEYFPQLTDRERAILPLKIAGLLGAYNVFAIVRGGGTTGQSGALSLGIAKGLAAHVPEVAAILAKAKLLRRDPRMVERKKTGLAKSHKAGVHLRLPRFTLDNEGKTKAGLEYENKPNDSRE</sequence>
<keyword evidence="2 4" id="KW-0689">Ribosomal protein</keyword>
<dbReference type="OrthoDB" id="10254627at2759"/>
<evidence type="ECO:0000256" key="4">
    <source>
        <dbReference type="RuleBase" id="RU003815"/>
    </source>
</evidence>
<evidence type="ECO:0000313" key="5">
    <source>
        <dbReference type="EMBL" id="PSR81179.1"/>
    </source>
</evidence>
<dbReference type="PANTHER" id="PTHR21569">
    <property type="entry name" value="RIBOSOMAL PROTEIN S9"/>
    <property type="match status" value="1"/>
</dbReference>
<dbReference type="InterPro" id="IPR020574">
    <property type="entry name" value="Ribosomal_uS9_CS"/>
</dbReference>
<evidence type="ECO:0000256" key="2">
    <source>
        <dbReference type="ARBA" id="ARBA00022980"/>
    </source>
</evidence>
<proteinExistence type="inferred from homology"/>
<dbReference type="GO" id="GO:0006412">
    <property type="term" value="P:translation"/>
    <property type="evidence" value="ECO:0007669"/>
    <property type="project" value="InterPro"/>
</dbReference>
<dbReference type="Proteomes" id="UP000186601">
    <property type="component" value="Unassembled WGS sequence"/>
</dbReference>
<dbReference type="SUPFAM" id="SSF54211">
    <property type="entry name" value="Ribosomal protein S5 domain 2-like"/>
    <property type="match status" value="1"/>
</dbReference>
<organism evidence="5 6">
    <name type="scientific">Hermanssonia centrifuga</name>
    <dbReference type="NCBI Taxonomy" id="98765"/>
    <lineage>
        <taxon>Eukaryota</taxon>
        <taxon>Fungi</taxon>
        <taxon>Dikarya</taxon>
        <taxon>Basidiomycota</taxon>
        <taxon>Agaricomycotina</taxon>
        <taxon>Agaricomycetes</taxon>
        <taxon>Polyporales</taxon>
        <taxon>Meruliaceae</taxon>
        <taxon>Hermanssonia</taxon>
    </lineage>
</organism>
<dbReference type="InterPro" id="IPR000754">
    <property type="entry name" value="Ribosomal_uS9"/>
</dbReference>
<accession>A0A2R6NZB4</accession>
<comment type="caution">
    <text evidence="5">The sequence shown here is derived from an EMBL/GenBank/DDBJ whole genome shotgun (WGS) entry which is preliminary data.</text>
</comment>
<comment type="similarity">
    <text evidence="1 4">Belongs to the universal ribosomal protein uS9 family.</text>
</comment>
<evidence type="ECO:0000313" key="6">
    <source>
        <dbReference type="Proteomes" id="UP000186601"/>
    </source>
</evidence>
<dbReference type="Pfam" id="PF00380">
    <property type="entry name" value="Ribosomal_S9"/>
    <property type="match status" value="1"/>
</dbReference>
<dbReference type="EMBL" id="MLYV02000625">
    <property type="protein sequence ID" value="PSR81179.1"/>
    <property type="molecule type" value="Genomic_DNA"/>
</dbReference>
<dbReference type="PANTHER" id="PTHR21569:SF1">
    <property type="entry name" value="SMALL RIBOSOMAL SUBUNIT PROTEIN US9M"/>
    <property type="match status" value="1"/>
</dbReference>
<protein>
    <recommendedName>
        <fullName evidence="7">Ribosomal protein S5 domain 2-like protein</fullName>
    </recommendedName>
</protein>
<keyword evidence="6" id="KW-1185">Reference proteome</keyword>
<dbReference type="STRING" id="98765.A0A2R6NZB4"/>
<reference evidence="5 6" key="1">
    <citation type="submission" date="2018-02" db="EMBL/GenBank/DDBJ databases">
        <title>Genome sequence of the basidiomycete white-rot fungus Phlebia centrifuga.</title>
        <authorList>
            <person name="Granchi Z."/>
            <person name="Peng M."/>
            <person name="de Vries R.P."/>
            <person name="Hilden K."/>
            <person name="Makela M.R."/>
            <person name="Grigoriev I."/>
            <person name="Riley R."/>
        </authorList>
    </citation>
    <scope>NUCLEOTIDE SEQUENCE [LARGE SCALE GENOMIC DNA]</scope>
    <source>
        <strain evidence="5 6">FBCC195</strain>
    </source>
</reference>
<dbReference type="InterPro" id="IPR014721">
    <property type="entry name" value="Ribsml_uS5_D2-typ_fold_subgr"/>
</dbReference>
<dbReference type="Gene3D" id="3.30.230.10">
    <property type="match status" value="1"/>
</dbReference>
<dbReference type="GO" id="GO:0003735">
    <property type="term" value="F:structural constituent of ribosome"/>
    <property type="evidence" value="ECO:0007669"/>
    <property type="project" value="InterPro"/>
</dbReference>
<dbReference type="InterPro" id="IPR020568">
    <property type="entry name" value="Ribosomal_Su5_D2-typ_SF"/>
</dbReference>
<keyword evidence="3 4" id="KW-0687">Ribonucleoprotein</keyword>
<name>A0A2R6NZB4_9APHY</name>
<gene>
    <name evidence="5" type="ORF">PHLCEN_2v6514</name>
</gene>
<evidence type="ECO:0000256" key="3">
    <source>
        <dbReference type="ARBA" id="ARBA00023274"/>
    </source>
</evidence>
<dbReference type="AlphaFoldDB" id="A0A2R6NZB4"/>
<dbReference type="GO" id="GO:0003723">
    <property type="term" value="F:RNA binding"/>
    <property type="evidence" value="ECO:0007669"/>
    <property type="project" value="TreeGrafter"/>
</dbReference>